<evidence type="ECO:0000259" key="9">
    <source>
        <dbReference type="SMART" id="SM00387"/>
    </source>
</evidence>
<keyword evidence="3" id="KW-0597">Phosphoprotein</keyword>
<keyword evidence="11" id="KW-1185">Reference proteome</keyword>
<evidence type="ECO:0000256" key="3">
    <source>
        <dbReference type="ARBA" id="ARBA00022553"/>
    </source>
</evidence>
<evidence type="ECO:0000256" key="4">
    <source>
        <dbReference type="ARBA" id="ARBA00022679"/>
    </source>
</evidence>
<name>A0A7U3VN06_9ACTN</name>
<evidence type="ECO:0000256" key="7">
    <source>
        <dbReference type="SAM" id="MobiDB-lite"/>
    </source>
</evidence>
<dbReference type="InterPro" id="IPR050428">
    <property type="entry name" value="TCS_sensor_his_kinase"/>
</dbReference>
<feature type="compositionally biased region" description="Basic and acidic residues" evidence="7">
    <location>
        <begin position="640"/>
        <end position="662"/>
    </location>
</feature>
<dbReference type="Pfam" id="PF02518">
    <property type="entry name" value="HATPase_c"/>
    <property type="match status" value="1"/>
</dbReference>
<protein>
    <recommendedName>
        <fullName evidence="2">histidine kinase</fullName>
        <ecNumber evidence="2">2.7.13.3</ecNumber>
    </recommendedName>
</protein>
<dbReference type="GO" id="GO:0004673">
    <property type="term" value="F:protein histidine kinase activity"/>
    <property type="evidence" value="ECO:0007669"/>
    <property type="project" value="UniProtKB-EC"/>
</dbReference>
<dbReference type="EMBL" id="AP018365">
    <property type="protein sequence ID" value="BBA97152.1"/>
    <property type="molecule type" value="Genomic_DNA"/>
</dbReference>
<evidence type="ECO:0000256" key="1">
    <source>
        <dbReference type="ARBA" id="ARBA00000085"/>
    </source>
</evidence>
<evidence type="ECO:0000256" key="5">
    <source>
        <dbReference type="ARBA" id="ARBA00022777"/>
    </source>
</evidence>
<keyword evidence="8" id="KW-0812">Transmembrane</keyword>
<evidence type="ECO:0000313" key="10">
    <source>
        <dbReference type="EMBL" id="BBA97152.1"/>
    </source>
</evidence>
<feature type="compositionally biased region" description="Low complexity" evidence="7">
    <location>
        <begin position="435"/>
        <end position="452"/>
    </location>
</feature>
<dbReference type="KEGG" id="arev:RVR_2766"/>
<comment type="catalytic activity">
    <reaction evidence="1">
        <text>ATP + protein L-histidine = ADP + protein N-phospho-L-histidine.</text>
        <dbReference type="EC" id="2.7.13.3"/>
    </reaction>
</comment>
<keyword evidence="5 10" id="KW-0418">Kinase</keyword>
<keyword evidence="8" id="KW-0472">Membrane</keyword>
<organism evidence="10 11">
    <name type="scientific">Actinacidiphila reveromycinica</name>
    <dbReference type="NCBI Taxonomy" id="659352"/>
    <lineage>
        <taxon>Bacteria</taxon>
        <taxon>Bacillati</taxon>
        <taxon>Actinomycetota</taxon>
        <taxon>Actinomycetes</taxon>
        <taxon>Kitasatosporales</taxon>
        <taxon>Streptomycetaceae</taxon>
        <taxon>Actinacidiphila</taxon>
    </lineage>
</organism>
<reference evidence="10 11" key="3">
    <citation type="journal article" date="2011" name="Nat. Chem. Biol.">
        <title>Reveromycin A biosynthesis uses RevG and RevJ for stereospecific spiroacetal formation.</title>
        <authorList>
            <person name="Takahashi S."/>
            <person name="Toyoda A."/>
            <person name="Sekiyama Y."/>
            <person name="Takagi H."/>
            <person name="Nogawa T."/>
            <person name="Uramoto M."/>
            <person name="Suzuki R."/>
            <person name="Koshino H."/>
            <person name="Kumano T."/>
            <person name="Panthee S."/>
            <person name="Dairi T."/>
            <person name="Ishikawa J."/>
            <person name="Ikeda H."/>
            <person name="Sakaki Y."/>
            <person name="Osada H."/>
        </authorList>
    </citation>
    <scope>NUCLEOTIDE SEQUENCE [LARGE SCALE GENOMIC DNA]</scope>
    <source>
        <strain evidence="10 11">SN-593</strain>
    </source>
</reference>
<dbReference type="PANTHER" id="PTHR45436">
    <property type="entry name" value="SENSOR HISTIDINE KINASE YKOH"/>
    <property type="match status" value="1"/>
</dbReference>
<reference evidence="10 11" key="4">
    <citation type="journal article" date="2020" name="Sci. Rep.">
        <title>beta-carboline chemical signals induce reveromycin production through a LuxR family regulator in Streptomyces sp. SN-593.</title>
        <authorList>
            <person name="Panthee S."/>
            <person name="Kito N."/>
            <person name="Hayashi T."/>
            <person name="Shimizu T."/>
            <person name="Ishikawa J."/>
            <person name="Hamamoto H."/>
            <person name="Osada H."/>
            <person name="Takahashi S."/>
        </authorList>
    </citation>
    <scope>NUCLEOTIDE SEQUENCE [LARGE SCALE GENOMIC DNA]</scope>
    <source>
        <strain evidence="10 11">SN-593</strain>
    </source>
</reference>
<feature type="compositionally biased region" description="Pro residues" evidence="7">
    <location>
        <begin position="499"/>
        <end position="521"/>
    </location>
</feature>
<feature type="compositionally biased region" description="Low complexity" evidence="7">
    <location>
        <begin position="605"/>
        <end position="614"/>
    </location>
</feature>
<dbReference type="AlphaFoldDB" id="A0A7U3VN06"/>
<feature type="compositionally biased region" description="Low complexity" evidence="7">
    <location>
        <begin position="522"/>
        <end position="560"/>
    </location>
</feature>
<evidence type="ECO:0000313" key="11">
    <source>
        <dbReference type="Proteomes" id="UP000595703"/>
    </source>
</evidence>
<accession>A0A7U3VN06</accession>
<feature type="coiled-coil region" evidence="6">
    <location>
        <begin position="62"/>
        <end position="124"/>
    </location>
</feature>
<gene>
    <name evidence="10" type="ORF">RVR_2766</name>
</gene>
<dbReference type="InterPro" id="IPR003594">
    <property type="entry name" value="HATPase_dom"/>
</dbReference>
<keyword evidence="4" id="KW-0808">Transferase</keyword>
<sequence length="683" mass="69389">MVVCGLACAGLVLGAPQGARTWVRAVSIGYGALLVAAVAWAGSTARRGRDAAARLAAVDARNAELRRKVAQTEAYIDGHQRRVAQMAAEADAAHAELAAARAGSERLNTRLEELAADARVLVEQAIPAMVGQLGAGASAGTALAAAPALADPRHRRVLEVFTAELAGGSRLRAATLAACANAAGRVQALTTTMMADLREMENRYDQDVLGDLLRLDHATAQAGRLADSIAVLTGGRSGRRWTKPIVMESILRGAIGRISAYQRVRLHSTSTAAVVGHAAEGVMHALAELVDNATRFSPPTETVHLYVEELTTGVVITVEDAGLVMSPPALRRAQHAVSHDPLRLGTLSGTRLGLAVVGGVAGKYGLTVSFRPSSRGGTGVLLLIPQHLITRPRESPLGSAAPRDRAAAPSAAAGGGPAASGEVVPGPGGLPTRQAGPAARTARPVPAPAASAEGGAWSSRPPGDTAADVTARHVSELGTAGGTVTEPATPDPSDATVPVPAPEAGPVPLPGPALDPGPGPDPDSGSAPASATASGAGSEAASGPGSGPVPVTASEAAAGGAEEDLFALPKRVRGRTLSRADHPLPGDLPPDGAPPAPRPPTGDMGARFGAFVAAGRRRREQTTRERGAVPQDASHAMAPSEEREAFRTGSHRAPDDGAHEAPRAAPYRPAHRPSHRAPRDDAP</sequence>
<evidence type="ECO:0000256" key="6">
    <source>
        <dbReference type="SAM" id="Coils"/>
    </source>
</evidence>
<feature type="compositionally biased region" description="Pro residues" evidence="7">
    <location>
        <begin position="586"/>
        <end position="600"/>
    </location>
</feature>
<dbReference type="EC" id="2.7.13.3" evidence="2"/>
<dbReference type="Proteomes" id="UP000595703">
    <property type="component" value="Chromosome"/>
</dbReference>
<dbReference type="GO" id="GO:0000160">
    <property type="term" value="P:phosphorelay signal transduction system"/>
    <property type="evidence" value="ECO:0007669"/>
    <property type="project" value="TreeGrafter"/>
</dbReference>
<dbReference type="PANTHER" id="PTHR45436:SF5">
    <property type="entry name" value="SENSOR HISTIDINE KINASE TRCS"/>
    <property type="match status" value="1"/>
</dbReference>
<keyword evidence="8" id="KW-1133">Transmembrane helix</keyword>
<feature type="region of interest" description="Disordered" evidence="7">
    <location>
        <begin position="393"/>
        <end position="467"/>
    </location>
</feature>
<keyword evidence="6" id="KW-0175">Coiled coil</keyword>
<dbReference type="InterPro" id="IPR036890">
    <property type="entry name" value="HATPase_C_sf"/>
</dbReference>
<evidence type="ECO:0000256" key="8">
    <source>
        <dbReference type="SAM" id="Phobius"/>
    </source>
</evidence>
<feature type="region of interest" description="Disordered" evidence="7">
    <location>
        <begin position="479"/>
        <end position="683"/>
    </location>
</feature>
<evidence type="ECO:0000256" key="2">
    <source>
        <dbReference type="ARBA" id="ARBA00012438"/>
    </source>
</evidence>
<reference evidence="10 11" key="1">
    <citation type="journal article" date="2010" name="J. Bacteriol.">
        <title>Biochemical characterization of a novel indole prenyltransferase from Streptomyces sp. SN-593.</title>
        <authorList>
            <person name="Takahashi S."/>
            <person name="Takagi H."/>
            <person name="Toyoda A."/>
            <person name="Uramoto M."/>
            <person name="Nogawa T."/>
            <person name="Ueki M."/>
            <person name="Sakaki Y."/>
            <person name="Osada H."/>
        </authorList>
    </citation>
    <scope>NUCLEOTIDE SEQUENCE [LARGE SCALE GENOMIC DNA]</scope>
    <source>
        <strain evidence="10 11">SN-593</strain>
    </source>
</reference>
<reference evidence="10 11" key="2">
    <citation type="journal article" date="2011" name="J. Antibiot.">
        <title>Furaquinocins I and J: novel polyketide isoprenoid hybrid compounds from Streptomyces reveromyceticus SN-593.</title>
        <authorList>
            <person name="Panthee S."/>
            <person name="Takahashi S."/>
            <person name="Takagi H."/>
            <person name="Nogawa T."/>
            <person name="Oowada E."/>
            <person name="Uramoto M."/>
            <person name="Osada H."/>
        </authorList>
    </citation>
    <scope>NUCLEOTIDE SEQUENCE [LARGE SCALE GENOMIC DNA]</scope>
    <source>
        <strain evidence="10 11">SN-593</strain>
    </source>
</reference>
<feature type="transmembrane region" description="Helical" evidence="8">
    <location>
        <begin position="28"/>
        <end position="45"/>
    </location>
</feature>
<dbReference type="SMART" id="SM00387">
    <property type="entry name" value="HATPase_c"/>
    <property type="match status" value="1"/>
</dbReference>
<feature type="domain" description="Histidine kinase/HSP90-like ATPase" evidence="9">
    <location>
        <begin position="277"/>
        <end position="388"/>
    </location>
</feature>
<dbReference type="SUPFAM" id="SSF55874">
    <property type="entry name" value="ATPase domain of HSP90 chaperone/DNA topoisomerase II/histidine kinase"/>
    <property type="match status" value="1"/>
</dbReference>
<dbReference type="GO" id="GO:0005886">
    <property type="term" value="C:plasma membrane"/>
    <property type="evidence" value="ECO:0007669"/>
    <property type="project" value="TreeGrafter"/>
</dbReference>
<proteinExistence type="predicted"/>
<dbReference type="Gene3D" id="3.30.565.10">
    <property type="entry name" value="Histidine kinase-like ATPase, C-terminal domain"/>
    <property type="match status" value="1"/>
</dbReference>